<reference evidence="7" key="1">
    <citation type="journal article" date="2020" name="New Phytol.">
        <title>Comparative genomics reveals dynamic genome evolution in host specialist ectomycorrhizal fungi.</title>
        <authorList>
            <person name="Lofgren L.A."/>
            <person name="Nguyen N.H."/>
            <person name="Vilgalys R."/>
            <person name="Ruytinx J."/>
            <person name="Liao H.L."/>
            <person name="Branco S."/>
            <person name="Kuo A."/>
            <person name="LaButti K."/>
            <person name="Lipzen A."/>
            <person name="Andreopoulos W."/>
            <person name="Pangilinan J."/>
            <person name="Riley R."/>
            <person name="Hundley H."/>
            <person name="Na H."/>
            <person name="Barry K."/>
            <person name="Grigoriev I.V."/>
            <person name="Stajich J.E."/>
            <person name="Kennedy P.G."/>
        </authorList>
    </citation>
    <scope>NUCLEOTIDE SEQUENCE</scope>
    <source>
        <strain evidence="7">FC203</strain>
    </source>
</reference>
<accession>A0AAD4HDR9</accession>
<dbReference type="AlphaFoldDB" id="A0AAD4HDR9"/>
<dbReference type="PANTHER" id="PTHR33798">
    <property type="entry name" value="FLAVOPROTEIN OXYGENASE"/>
    <property type="match status" value="1"/>
</dbReference>
<comment type="caution">
    <text evidence="7">The sequence shown here is derived from an EMBL/GenBank/DDBJ whole genome shotgun (WGS) entry which is preliminary data.</text>
</comment>
<evidence type="ECO:0000256" key="4">
    <source>
        <dbReference type="ARBA" id="ARBA00038054"/>
    </source>
</evidence>
<dbReference type="RefSeq" id="XP_041216720.1">
    <property type="nucleotide sequence ID" value="XM_041364732.1"/>
</dbReference>
<evidence type="ECO:0000256" key="1">
    <source>
        <dbReference type="ARBA" id="ARBA00001917"/>
    </source>
</evidence>
<feature type="domain" description="Flavin reductase like" evidence="5">
    <location>
        <begin position="70"/>
        <end position="215"/>
    </location>
</feature>
<dbReference type="PANTHER" id="PTHR33798:SF5">
    <property type="entry name" value="FLAVIN REDUCTASE LIKE DOMAIN-CONTAINING PROTEIN"/>
    <property type="match status" value="1"/>
</dbReference>
<keyword evidence="2" id="KW-0285">Flavoprotein</keyword>
<dbReference type="InterPro" id="IPR012349">
    <property type="entry name" value="Split_barrel_FMN-bd"/>
</dbReference>
<dbReference type="Gene3D" id="2.30.110.10">
    <property type="entry name" value="Electron Transport, Fmn-binding Protein, Chain A"/>
    <property type="match status" value="1"/>
</dbReference>
<dbReference type="Pfam" id="PF01613">
    <property type="entry name" value="Flavin_Reduct"/>
    <property type="match status" value="1"/>
</dbReference>
<dbReference type="EMBL" id="JABBWK010000243">
    <property type="protein sequence ID" value="KAG1886879.1"/>
    <property type="molecule type" value="Genomic_DNA"/>
</dbReference>
<evidence type="ECO:0000313" key="7">
    <source>
        <dbReference type="EMBL" id="KAG1889006.1"/>
    </source>
</evidence>
<evidence type="ECO:0000259" key="5">
    <source>
        <dbReference type="Pfam" id="PF01613"/>
    </source>
</evidence>
<organism evidence="7 8">
    <name type="scientific">Suillus fuscotomentosus</name>
    <dbReference type="NCBI Taxonomy" id="1912939"/>
    <lineage>
        <taxon>Eukaryota</taxon>
        <taxon>Fungi</taxon>
        <taxon>Dikarya</taxon>
        <taxon>Basidiomycota</taxon>
        <taxon>Agaricomycotina</taxon>
        <taxon>Agaricomycetes</taxon>
        <taxon>Agaricomycetidae</taxon>
        <taxon>Boletales</taxon>
        <taxon>Suillineae</taxon>
        <taxon>Suillaceae</taxon>
        <taxon>Suillus</taxon>
    </lineage>
</organism>
<dbReference type="GeneID" id="64659030"/>
<dbReference type="EMBL" id="JABBWK010000168">
    <property type="protein sequence ID" value="KAG1889006.1"/>
    <property type="molecule type" value="Genomic_DNA"/>
</dbReference>
<evidence type="ECO:0000313" key="8">
    <source>
        <dbReference type="Proteomes" id="UP001195769"/>
    </source>
</evidence>
<sequence>MYIPPFDTTPYSTITQSPNPSWTYGQRVDATPAGKDWLAGESAGWKVYSITEMDKTNLNKLLNPGVLPRLMSLVSMISEDGVENMAPFSWFNTVTNYPPVISFTINHNATGSLKDMTTNLKNGQGLTMNIISEGFVDNANSTAVDAPPEFDEWALSGLTKEKCVHVQIRASRVKESAFSMECELYKSIDITHPITGEHNSTLILTHVKYFHMRKDMLTSRGAVDLTKFKPVARVGDISYARAGDTYRIPVPSWAKEEGKIQEALKTLASL</sequence>
<dbReference type="Proteomes" id="UP001195769">
    <property type="component" value="Unassembled WGS sequence"/>
</dbReference>
<evidence type="ECO:0000256" key="3">
    <source>
        <dbReference type="ARBA" id="ARBA00022643"/>
    </source>
</evidence>
<comment type="cofactor">
    <cofactor evidence="1">
        <name>FMN</name>
        <dbReference type="ChEBI" id="CHEBI:58210"/>
    </cofactor>
</comment>
<keyword evidence="8" id="KW-1185">Reference proteome</keyword>
<dbReference type="InterPro" id="IPR002563">
    <property type="entry name" value="Flavin_Rdtase-like_dom"/>
</dbReference>
<name>A0AAD4HDR9_9AGAM</name>
<gene>
    <name evidence="6" type="ORF">F5891DRAFT_1132374</name>
    <name evidence="7" type="ORF">F5891DRAFT_1215925</name>
</gene>
<evidence type="ECO:0000313" key="6">
    <source>
        <dbReference type="EMBL" id="KAG1886879.1"/>
    </source>
</evidence>
<proteinExistence type="inferred from homology"/>
<dbReference type="GO" id="GO:0010181">
    <property type="term" value="F:FMN binding"/>
    <property type="evidence" value="ECO:0007669"/>
    <property type="project" value="InterPro"/>
</dbReference>
<protein>
    <recommendedName>
        <fullName evidence="5">Flavin reductase like domain-containing protein</fullName>
    </recommendedName>
</protein>
<comment type="similarity">
    <text evidence="4">Belongs to the flavoredoxin family.</text>
</comment>
<evidence type="ECO:0000256" key="2">
    <source>
        <dbReference type="ARBA" id="ARBA00022630"/>
    </source>
</evidence>
<keyword evidence="3" id="KW-0288">FMN</keyword>
<dbReference type="SUPFAM" id="SSF50475">
    <property type="entry name" value="FMN-binding split barrel"/>
    <property type="match status" value="1"/>
</dbReference>